<dbReference type="Proteomes" id="UP000886501">
    <property type="component" value="Unassembled WGS sequence"/>
</dbReference>
<name>A0ACB6ZKV8_THEGA</name>
<sequence>MSISKRLSIAWDGSAPYEDTDTLVLTGRTYFVDVRVKKGSNPPALDWAFAGTRTSTPGAKPGEFLCKWHHLVDSRNSDGSVDEGVVFPHPSDPTKTLERGSMYNPATNRVDPYEEVWLDTVPPPGTQIAFLEKEDGSSFIAIIGELRSGVGKRHAWRVEDGKVICGIGWGEDMHLDLGKGVKGGSMVGPWIVREFWRT</sequence>
<evidence type="ECO:0000313" key="2">
    <source>
        <dbReference type="Proteomes" id="UP000886501"/>
    </source>
</evidence>
<evidence type="ECO:0000313" key="1">
    <source>
        <dbReference type="EMBL" id="KAF9650410.1"/>
    </source>
</evidence>
<gene>
    <name evidence="1" type="ORF">BDM02DRAFT_3112178</name>
</gene>
<keyword evidence="2" id="KW-1185">Reference proteome</keyword>
<comment type="caution">
    <text evidence="1">The sequence shown here is derived from an EMBL/GenBank/DDBJ whole genome shotgun (WGS) entry which is preliminary data.</text>
</comment>
<reference evidence="1" key="1">
    <citation type="submission" date="2019-10" db="EMBL/GenBank/DDBJ databases">
        <authorList>
            <consortium name="DOE Joint Genome Institute"/>
            <person name="Kuo A."/>
            <person name="Miyauchi S."/>
            <person name="Kiss E."/>
            <person name="Drula E."/>
            <person name="Kohler A."/>
            <person name="Sanchez-Garcia M."/>
            <person name="Andreopoulos B."/>
            <person name="Barry K.W."/>
            <person name="Bonito G."/>
            <person name="Buee M."/>
            <person name="Carver A."/>
            <person name="Chen C."/>
            <person name="Cichocki N."/>
            <person name="Clum A."/>
            <person name="Culley D."/>
            <person name="Crous P.W."/>
            <person name="Fauchery L."/>
            <person name="Girlanda M."/>
            <person name="Hayes R."/>
            <person name="Keri Z."/>
            <person name="Labutti K."/>
            <person name="Lipzen A."/>
            <person name="Lombard V."/>
            <person name="Magnuson J."/>
            <person name="Maillard F."/>
            <person name="Morin E."/>
            <person name="Murat C."/>
            <person name="Nolan M."/>
            <person name="Ohm R."/>
            <person name="Pangilinan J."/>
            <person name="Pereira M."/>
            <person name="Perotto S."/>
            <person name="Peter M."/>
            <person name="Riley R."/>
            <person name="Sitrit Y."/>
            <person name="Stielow B."/>
            <person name="Szollosi G."/>
            <person name="Zifcakova L."/>
            <person name="Stursova M."/>
            <person name="Spatafora J.W."/>
            <person name="Tedersoo L."/>
            <person name="Vaario L.-M."/>
            <person name="Yamada A."/>
            <person name="Yan M."/>
            <person name="Wang P."/>
            <person name="Xu J."/>
            <person name="Bruns T."/>
            <person name="Baldrian P."/>
            <person name="Vilgalys R."/>
            <person name="Henrissat B."/>
            <person name="Grigoriev I.V."/>
            <person name="Hibbett D."/>
            <person name="Nagy L.G."/>
            <person name="Martin F.M."/>
        </authorList>
    </citation>
    <scope>NUCLEOTIDE SEQUENCE</scope>
    <source>
        <strain evidence="1">P2</strain>
    </source>
</reference>
<protein>
    <submittedName>
        <fullName evidence="1">Uncharacterized protein</fullName>
    </submittedName>
</protein>
<proteinExistence type="predicted"/>
<reference evidence="1" key="2">
    <citation type="journal article" date="2020" name="Nat. Commun.">
        <title>Large-scale genome sequencing of mycorrhizal fungi provides insights into the early evolution of symbiotic traits.</title>
        <authorList>
            <person name="Miyauchi S."/>
            <person name="Kiss E."/>
            <person name="Kuo A."/>
            <person name="Drula E."/>
            <person name="Kohler A."/>
            <person name="Sanchez-Garcia M."/>
            <person name="Morin E."/>
            <person name="Andreopoulos B."/>
            <person name="Barry K.W."/>
            <person name="Bonito G."/>
            <person name="Buee M."/>
            <person name="Carver A."/>
            <person name="Chen C."/>
            <person name="Cichocki N."/>
            <person name="Clum A."/>
            <person name="Culley D."/>
            <person name="Crous P.W."/>
            <person name="Fauchery L."/>
            <person name="Girlanda M."/>
            <person name="Hayes R.D."/>
            <person name="Keri Z."/>
            <person name="LaButti K."/>
            <person name="Lipzen A."/>
            <person name="Lombard V."/>
            <person name="Magnuson J."/>
            <person name="Maillard F."/>
            <person name="Murat C."/>
            <person name="Nolan M."/>
            <person name="Ohm R.A."/>
            <person name="Pangilinan J."/>
            <person name="Pereira M.F."/>
            <person name="Perotto S."/>
            <person name="Peter M."/>
            <person name="Pfister S."/>
            <person name="Riley R."/>
            <person name="Sitrit Y."/>
            <person name="Stielow J.B."/>
            <person name="Szollosi G."/>
            <person name="Zifcakova L."/>
            <person name="Stursova M."/>
            <person name="Spatafora J.W."/>
            <person name="Tedersoo L."/>
            <person name="Vaario L.M."/>
            <person name="Yamada A."/>
            <person name="Yan M."/>
            <person name="Wang P."/>
            <person name="Xu J."/>
            <person name="Bruns T."/>
            <person name="Baldrian P."/>
            <person name="Vilgalys R."/>
            <person name="Dunand C."/>
            <person name="Henrissat B."/>
            <person name="Grigoriev I.V."/>
            <person name="Hibbett D."/>
            <person name="Nagy L.G."/>
            <person name="Martin F.M."/>
        </authorList>
    </citation>
    <scope>NUCLEOTIDE SEQUENCE</scope>
    <source>
        <strain evidence="1">P2</strain>
    </source>
</reference>
<dbReference type="EMBL" id="MU117985">
    <property type="protein sequence ID" value="KAF9650410.1"/>
    <property type="molecule type" value="Genomic_DNA"/>
</dbReference>
<organism evidence="1 2">
    <name type="scientific">Thelephora ganbajun</name>
    <name type="common">Ganba fungus</name>
    <dbReference type="NCBI Taxonomy" id="370292"/>
    <lineage>
        <taxon>Eukaryota</taxon>
        <taxon>Fungi</taxon>
        <taxon>Dikarya</taxon>
        <taxon>Basidiomycota</taxon>
        <taxon>Agaricomycotina</taxon>
        <taxon>Agaricomycetes</taxon>
        <taxon>Thelephorales</taxon>
        <taxon>Thelephoraceae</taxon>
        <taxon>Thelephora</taxon>
    </lineage>
</organism>
<accession>A0ACB6ZKV8</accession>